<dbReference type="GO" id="GO:0008270">
    <property type="term" value="F:zinc ion binding"/>
    <property type="evidence" value="ECO:0007669"/>
    <property type="project" value="UniProtKB-KW"/>
</dbReference>
<evidence type="ECO:0000256" key="5">
    <source>
        <dbReference type="ARBA" id="ARBA00022833"/>
    </source>
</evidence>
<evidence type="ECO:0000256" key="11">
    <source>
        <dbReference type="SAM" id="MobiDB-lite"/>
    </source>
</evidence>
<dbReference type="AlphaFoldDB" id="A0A4S2LN17"/>
<accession>A0A4S2LN17</accession>
<protein>
    <recommendedName>
        <fullName evidence="13">C2H2-type domain-containing protein</fullName>
    </recommendedName>
</protein>
<keyword evidence="4 10" id="KW-0863">Zinc-finger</keyword>
<evidence type="ECO:0000313" key="15">
    <source>
        <dbReference type="Proteomes" id="UP000308267"/>
    </source>
</evidence>
<dbReference type="GO" id="GO:0005634">
    <property type="term" value="C:nucleus"/>
    <property type="evidence" value="ECO:0007669"/>
    <property type="project" value="UniProtKB-SubCell"/>
</dbReference>
<dbReference type="InterPro" id="IPR036236">
    <property type="entry name" value="Znf_C2H2_sf"/>
</dbReference>
<feature type="region of interest" description="Disordered" evidence="11">
    <location>
        <begin position="38"/>
        <end position="80"/>
    </location>
</feature>
<dbReference type="GO" id="GO:0010468">
    <property type="term" value="P:regulation of gene expression"/>
    <property type="evidence" value="ECO:0007669"/>
    <property type="project" value="TreeGrafter"/>
</dbReference>
<dbReference type="OrthoDB" id="3437960at2759"/>
<dbReference type="PROSITE" id="PS00028">
    <property type="entry name" value="ZINC_FINGER_C2H2_1"/>
    <property type="match status" value="4"/>
</dbReference>
<keyword evidence="8" id="KW-0804">Transcription</keyword>
<comment type="subcellular location">
    <subcellularLocation>
        <location evidence="1">Nucleus</location>
    </subcellularLocation>
</comment>
<keyword evidence="9" id="KW-0539">Nucleus</keyword>
<dbReference type="STRING" id="147828.A0A4S2LN17"/>
<keyword evidence="3" id="KW-0677">Repeat</keyword>
<keyword evidence="5" id="KW-0862">Zinc</keyword>
<dbReference type="SUPFAM" id="SSF57667">
    <property type="entry name" value="beta-beta-alpha zinc fingers"/>
    <property type="match status" value="2"/>
</dbReference>
<feature type="domain" description="C2H2-type" evidence="13">
    <location>
        <begin position="171"/>
        <end position="194"/>
    </location>
</feature>
<keyword evidence="15" id="KW-1185">Reference proteome</keyword>
<proteinExistence type="predicted"/>
<evidence type="ECO:0000256" key="12">
    <source>
        <dbReference type="SAM" id="SignalP"/>
    </source>
</evidence>
<sequence length="201" mass="22803">MSFFGGVLVVFFYLAEGTESKKNLDSLNQLLDIYTPGNKHNNILNTENTNSNTPGSRLRDKTTRRNQPPKSEKPKTSKENTCDICGKSFSWLSNLRRHAVVHTNLRNYKCEFCSKSFKLHASLKGHKTVAHSSEQAIGDDQTNKCEICGKRVASSWDLAGHMRVHSKERPFLCDLCGWSFGISSNLYRHRRSVHPQMTTVI</sequence>
<organism evidence="14 15">
    <name type="scientific">Opisthorchis felineus</name>
    <dbReference type="NCBI Taxonomy" id="147828"/>
    <lineage>
        <taxon>Eukaryota</taxon>
        <taxon>Metazoa</taxon>
        <taxon>Spiralia</taxon>
        <taxon>Lophotrochozoa</taxon>
        <taxon>Platyhelminthes</taxon>
        <taxon>Trematoda</taxon>
        <taxon>Digenea</taxon>
        <taxon>Opisthorchiida</taxon>
        <taxon>Opisthorchiata</taxon>
        <taxon>Opisthorchiidae</taxon>
        <taxon>Opisthorchis</taxon>
    </lineage>
</organism>
<dbReference type="EMBL" id="SJOL01007473">
    <property type="protein sequence ID" value="TGZ62539.1"/>
    <property type="molecule type" value="Genomic_DNA"/>
</dbReference>
<dbReference type="InterPro" id="IPR013087">
    <property type="entry name" value="Znf_C2H2_type"/>
</dbReference>
<dbReference type="Gene3D" id="3.30.160.60">
    <property type="entry name" value="Classic Zinc Finger"/>
    <property type="match status" value="4"/>
</dbReference>
<feature type="compositionally biased region" description="Low complexity" evidence="11">
    <location>
        <begin position="38"/>
        <end position="53"/>
    </location>
</feature>
<dbReference type="PANTHER" id="PTHR16515:SF66">
    <property type="entry name" value="C2H2-TYPE DOMAIN-CONTAINING PROTEIN"/>
    <property type="match status" value="1"/>
</dbReference>
<feature type="compositionally biased region" description="Basic and acidic residues" evidence="11">
    <location>
        <begin position="70"/>
        <end position="80"/>
    </location>
</feature>
<dbReference type="Pfam" id="PF00096">
    <property type="entry name" value="zf-C2H2"/>
    <property type="match status" value="3"/>
</dbReference>
<dbReference type="GO" id="GO:0003677">
    <property type="term" value="F:DNA binding"/>
    <property type="evidence" value="ECO:0007669"/>
    <property type="project" value="UniProtKB-KW"/>
</dbReference>
<dbReference type="Proteomes" id="UP000308267">
    <property type="component" value="Unassembled WGS sequence"/>
</dbReference>
<evidence type="ECO:0000256" key="4">
    <source>
        <dbReference type="ARBA" id="ARBA00022771"/>
    </source>
</evidence>
<evidence type="ECO:0000313" key="14">
    <source>
        <dbReference type="EMBL" id="TGZ62539.1"/>
    </source>
</evidence>
<evidence type="ECO:0000259" key="13">
    <source>
        <dbReference type="PROSITE" id="PS50157"/>
    </source>
</evidence>
<evidence type="ECO:0000256" key="8">
    <source>
        <dbReference type="ARBA" id="ARBA00023163"/>
    </source>
</evidence>
<keyword evidence="6" id="KW-0805">Transcription regulation</keyword>
<keyword evidence="2" id="KW-0479">Metal-binding</keyword>
<feature type="domain" description="C2H2-type" evidence="13">
    <location>
        <begin position="80"/>
        <end position="107"/>
    </location>
</feature>
<feature type="domain" description="C2H2-type" evidence="13">
    <location>
        <begin position="108"/>
        <end position="136"/>
    </location>
</feature>
<dbReference type="FunFam" id="3.30.160.60:FF:000646">
    <property type="entry name" value="Myeloid zinc finger 1"/>
    <property type="match status" value="1"/>
</dbReference>
<evidence type="ECO:0000256" key="6">
    <source>
        <dbReference type="ARBA" id="ARBA00023015"/>
    </source>
</evidence>
<comment type="caution">
    <text evidence="14">The sequence shown here is derived from an EMBL/GenBank/DDBJ whole genome shotgun (WGS) entry which is preliminary data.</text>
</comment>
<keyword evidence="7" id="KW-0238">DNA-binding</keyword>
<gene>
    <name evidence="14" type="ORF">CRM22_007384</name>
</gene>
<reference evidence="14 15" key="1">
    <citation type="journal article" date="2019" name="BMC Genomics">
        <title>New insights from Opisthorchis felineus genome: update on genomics of the epidemiologically important liver flukes.</title>
        <authorList>
            <person name="Ershov N.I."/>
            <person name="Mordvinov V.A."/>
            <person name="Prokhortchouk E.B."/>
            <person name="Pakharukova M.Y."/>
            <person name="Gunbin K.V."/>
            <person name="Ustyantsev K."/>
            <person name="Genaev M.A."/>
            <person name="Blinov A.G."/>
            <person name="Mazur A."/>
            <person name="Boulygina E."/>
            <person name="Tsygankova S."/>
            <person name="Khrameeva E."/>
            <person name="Chekanov N."/>
            <person name="Fan G."/>
            <person name="Xiao A."/>
            <person name="Zhang H."/>
            <person name="Xu X."/>
            <person name="Yang H."/>
            <person name="Solovyev V."/>
            <person name="Lee S.M."/>
            <person name="Liu X."/>
            <person name="Afonnikov D.A."/>
            <person name="Skryabin K.G."/>
        </authorList>
    </citation>
    <scope>NUCLEOTIDE SEQUENCE [LARGE SCALE GENOMIC DNA]</scope>
    <source>
        <strain evidence="14">AK-0245</strain>
        <tissue evidence="14">Whole organism</tissue>
    </source>
</reference>
<feature type="signal peptide" evidence="12">
    <location>
        <begin position="1"/>
        <end position="20"/>
    </location>
</feature>
<keyword evidence="12" id="KW-0732">Signal</keyword>
<dbReference type="PANTHER" id="PTHR16515">
    <property type="entry name" value="PR DOMAIN ZINC FINGER PROTEIN"/>
    <property type="match status" value="1"/>
</dbReference>
<feature type="chain" id="PRO_5020388115" description="C2H2-type domain-containing protein" evidence="12">
    <location>
        <begin position="21"/>
        <end position="201"/>
    </location>
</feature>
<name>A0A4S2LN17_OPIFE</name>
<evidence type="ECO:0000256" key="9">
    <source>
        <dbReference type="ARBA" id="ARBA00023242"/>
    </source>
</evidence>
<dbReference type="InterPro" id="IPR050331">
    <property type="entry name" value="Zinc_finger"/>
</dbReference>
<evidence type="ECO:0000256" key="10">
    <source>
        <dbReference type="PROSITE-ProRule" id="PRU00042"/>
    </source>
</evidence>
<dbReference type="SMART" id="SM00355">
    <property type="entry name" value="ZnF_C2H2"/>
    <property type="match status" value="4"/>
</dbReference>
<evidence type="ECO:0000256" key="3">
    <source>
        <dbReference type="ARBA" id="ARBA00022737"/>
    </source>
</evidence>
<evidence type="ECO:0000256" key="7">
    <source>
        <dbReference type="ARBA" id="ARBA00023125"/>
    </source>
</evidence>
<evidence type="ECO:0000256" key="1">
    <source>
        <dbReference type="ARBA" id="ARBA00004123"/>
    </source>
</evidence>
<feature type="domain" description="C2H2-type" evidence="13">
    <location>
        <begin position="143"/>
        <end position="170"/>
    </location>
</feature>
<dbReference type="PROSITE" id="PS50157">
    <property type="entry name" value="ZINC_FINGER_C2H2_2"/>
    <property type="match status" value="4"/>
</dbReference>
<evidence type="ECO:0000256" key="2">
    <source>
        <dbReference type="ARBA" id="ARBA00022723"/>
    </source>
</evidence>